<evidence type="ECO:0000313" key="2">
    <source>
        <dbReference type="EMBL" id="CAF1244561.1"/>
    </source>
</evidence>
<dbReference type="Proteomes" id="UP000663832">
    <property type="component" value="Unassembled WGS sequence"/>
</dbReference>
<gene>
    <name evidence="2" type="ORF">BJG266_LOCUS29241</name>
    <name evidence="3" type="ORF">QVE165_LOCUS45490</name>
</gene>
<dbReference type="EMBL" id="CAJNOM010000643">
    <property type="protein sequence ID" value="CAF1530567.1"/>
    <property type="molecule type" value="Genomic_DNA"/>
</dbReference>
<dbReference type="OrthoDB" id="10048628at2759"/>
<reference evidence="3" key="1">
    <citation type="submission" date="2021-02" db="EMBL/GenBank/DDBJ databases">
        <authorList>
            <person name="Nowell W R."/>
        </authorList>
    </citation>
    <scope>NUCLEOTIDE SEQUENCE</scope>
</reference>
<feature type="signal peptide" evidence="1">
    <location>
        <begin position="1"/>
        <end position="17"/>
    </location>
</feature>
<dbReference type="AlphaFoldDB" id="A0A815VHK7"/>
<evidence type="ECO:0000313" key="4">
    <source>
        <dbReference type="Proteomes" id="UP000663832"/>
    </source>
</evidence>
<feature type="chain" id="PRO_5035688276" evidence="1">
    <location>
        <begin position="18"/>
        <end position="104"/>
    </location>
</feature>
<dbReference type="EMBL" id="CAJNOI010000328">
    <property type="protein sequence ID" value="CAF1244561.1"/>
    <property type="molecule type" value="Genomic_DNA"/>
</dbReference>
<keyword evidence="4" id="KW-1185">Reference proteome</keyword>
<proteinExistence type="predicted"/>
<keyword evidence="1" id="KW-0732">Signal</keyword>
<evidence type="ECO:0000256" key="1">
    <source>
        <dbReference type="SAM" id="SignalP"/>
    </source>
</evidence>
<evidence type="ECO:0000313" key="3">
    <source>
        <dbReference type="EMBL" id="CAF1530567.1"/>
    </source>
</evidence>
<comment type="caution">
    <text evidence="3">The sequence shown here is derived from an EMBL/GenBank/DDBJ whole genome shotgun (WGS) entry which is preliminary data.</text>
</comment>
<accession>A0A815VHK7</accession>
<name>A0A815VHK7_9BILA</name>
<organism evidence="3 4">
    <name type="scientific">Adineta steineri</name>
    <dbReference type="NCBI Taxonomy" id="433720"/>
    <lineage>
        <taxon>Eukaryota</taxon>
        <taxon>Metazoa</taxon>
        <taxon>Spiralia</taxon>
        <taxon>Gnathifera</taxon>
        <taxon>Rotifera</taxon>
        <taxon>Eurotatoria</taxon>
        <taxon>Bdelloidea</taxon>
        <taxon>Adinetida</taxon>
        <taxon>Adinetidae</taxon>
        <taxon>Adineta</taxon>
    </lineage>
</organism>
<dbReference type="Proteomes" id="UP000663877">
    <property type="component" value="Unassembled WGS sequence"/>
</dbReference>
<protein>
    <submittedName>
        <fullName evidence="3">Uncharacterized protein</fullName>
    </submittedName>
</protein>
<sequence length="104" mass="12378">MYTFLLILLFFVPIFYAEQYQTELNKNQEIYLPRSAAANYLFDLPVRRSQNQLLNAIKDSSLLSVSTDGNNQQQQQQRGKRIYWEDLAFHAVDYDYKIKKSNKF</sequence>